<gene>
    <name evidence="1" type="ORF">GCM10022406_00510</name>
</gene>
<organism evidence="1 2">
    <name type="scientific">Hymenobacter algoricola</name>
    <dbReference type="NCBI Taxonomy" id="486267"/>
    <lineage>
        <taxon>Bacteria</taxon>
        <taxon>Pseudomonadati</taxon>
        <taxon>Bacteroidota</taxon>
        <taxon>Cytophagia</taxon>
        <taxon>Cytophagales</taxon>
        <taxon>Hymenobacteraceae</taxon>
        <taxon>Hymenobacter</taxon>
    </lineage>
</organism>
<dbReference type="PANTHER" id="PTHR35580">
    <property type="entry name" value="CELL SURFACE GLYCOPROTEIN (S-LAYER PROTEIN)-LIKE PROTEIN"/>
    <property type="match status" value="1"/>
</dbReference>
<dbReference type="Proteomes" id="UP001499909">
    <property type="component" value="Unassembled WGS sequence"/>
</dbReference>
<name>A0ABP7MCJ6_9BACT</name>
<dbReference type="Gene3D" id="2.120.10.30">
    <property type="entry name" value="TolB, C-terminal domain"/>
    <property type="match status" value="1"/>
</dbReference>
<dbReference type="RefSeq" id="WP_345108381.1">
    <property type="nucleotide sequence ID" value="NZ_BAABDH010000002.1"/>
</dbReference>
<keyword evidence="2" id="KW-1185">Reference proteome</keyword>
<accession>A0ABP7MCJ6</accession>
<proteinExistence type="predicted"/>
<dbReference type="InterPro" id="IPR011042">
    <property type="entry name" value="6-blade_b-propeller_TolB-like"/>
</dbReference>
<evidence type="ECO:0000313" key="2">
    <source>
        <dbReference type="Proteomes" id="UP001499909"/>
    </source>
</evidence>
<protein>
    <submittedName>
        <fullName evidence="1">Uncharacterized protein</fullName>
    </submittedName>
</protein>
<dbReference type="PANTHER" id="PTHR35580:SF1">
    <property type="entry name" value="PHYTASE-LIKE DOMAIN-CONTAINING PROTEIN"/>
    <property type="match status" value="1"/>
</dbReference>
<sequence length="481" mass="50968">MKPLLPLAYCSFTPRCRQGWAWLLLPLLLALPRLSYGQTQVPTYEWATTCASYEAGGFGPTKLVVDGQGNTYVCGTFTGTTLIGNTTLTTSGPDPGKMDVYVAKLNAQGQYLWVAQAGGDGEDFATGLALDGQGHVYVGGLYNSFLLRFGGSGTGIGVYVASSQTDGYVAQLDAATGAWQWARRMGGTGGESVAGLAADAAGNVYVAGNFSSRSATFGPFTLLNAYTVSDTRRDIFVARLDATGTWQWAQRTGGVGEETVRDMVRDPAGGLYLIGDYTGRAPYSVTFGTTTLSAPTGVGTNNSAGDAYVAYLSESGAWQWAEQTGNNTNTSGSEQVLRLTNLTLDGSRHLFVTGDFRTLNMRLGATVLTNVGSPVLGVPYVIYRTDVFVARFDMATRSWAWASRAGGVESDAIGQPVVDALGRVFVGGYIRNDVRPPFNNREIALAQLDASTGAWQQVITPTPGFYLSSALAFDTGGKLHI</sequence>
<reference evidence="2" key="1">
    <citation type="journal article" date="2019" name="Int. J. Syst. Evol. Microbiol.">
        <title>The Global Catalogue of Microorganisms (GCM) 10K type strain sequencing project: providing services to taxonomists for standard genome sequencing and annotation.</title>
        <authorList>
            <consortium name="The Broad Institute Genomics Platform"/>
            <consortium name="The Broad Institute Genome Sequencing Center for Infectious Disease"/>
            <person name="Wu L."/>
            <person name="Ma J."/>
        </authorList>
    </citation>
    <scope>NUCLEOTIDE SEQUENCE [LARGE SCALE GENOMIC DNA]</scope>
    <source>
        <strain evidence="2">JCM 17214</strain>
    </source>
</reference>
<comment type="caution">
    <text evidence="1">The sequence shown here is derived from an EMBL/GenBank/DDBJ whole genome shotgun (WGS) entry which is preliminary data.</text>
</comment>
<evidence type="ECO:0000313" key="1">
    <source>
        <dbReference type="EMBL" id="GAA3917656.1"/>
    </source>
</evidence>
<dbReference type="InterPro" id="IPR052918">
    <property type="entry name" value="Motility_Chemotaxis_Reg"/>
</dbReference>
<dbReference type="EMBL" id="BAABDH010000002">
    <property type="protein sequence ID" value="GAA3917656.1"/>
    <property type="molecule type" value="Genomic_DNA"/>
</dbReference>
<dbReference type="SUPFAM" id="SSF101898">
    <property type="entry name" value="NHL repeat"/>
    <property type="match status" value="1"/>
</dbReference>